<sequence length="385" mass="44013">MELTLVIGLLSVVLASTGDPLTNNTVELSSAEDIDANTEIQLAFVVFRHGDRTPDLEELDLYPTYEDKSKIFFPYGVKALTNKGKQRGFSIGTYLRRRYGGLVSKLYLPDEIMARTTNYARTKMTVLTALAALYPPPPAQRWNPILNWQPVPYDTPSYENDYLLYWYNCPRYLWLRNKMYELPDVKKRTEPYQGLFEYLQKHAGTNVNTTEAVFYLDNLFQALKNVGLNPPKWAEEVMPDIKKVTKIEYAIEFYTDELIRLAAGVLIEEILNVTSSYTSGDDDQPKLRLYSAHENNVAAIMAATRCFEPHQPNYGATFSLELRKTKATGKYGFLAVYSSDAGRPEKILQMKGCDQLLCDYDQFKSLVQNLAYSLHELQDQCTILD</sequence>
<gene>
    <name evidence="1" type="ORF">K1T71_002423</name>
</gene>
<keyword evidence="2" id="KW-1185">Reference proteome</keyword>
<dbReference type="EMBL" id="CM034390">
    <property type="protein sequence ID" value="KAJ0181701.1"/>
    <property type="molecule type" value="Genomic_DNA"/>
</dbReference>
<name>A0ACC1DD01_9NEOP</name>
<dbReference type="Proteomes" id="UP000824533">
    <property type="component" value="Linkage Group LG04"/>
</dbReference>
<accession>A0ACC1DD01</accession>
<comment type="caution">
    <text evidence="1">The sequence shown here is derived from an EMBL/GenBank/DDBJ whole genome shotgun (WGS) entry which is preliminary data.</text>
</comment>
<protein>
    <submittedName>
        <fullName evidence="1">Uncharacterized protein</fullName>
    </submittedName>
</protein>
<evidence type="ECO:0000313" key="1">
    <source>
        <dbReference type="EMBL" id="KAJ0181701.1"/>
    </source>
</evidence>
<proteinExistence type="predicted"/>
<reference evidence="1 2" key="1">
    <citation type="journal article" date="2021" name="Front. Genet.">
        <title>Chromosome-Level Genome Assembly Reveals Significant Gene Expansion in the Toll and IMD Signaling Pathways of Dendrolimus kikuchii.</title>
        <authorList>
            <person name="Zhou J."/>
            <person name="Wu P."/>
            <person name="Xiong Z."/>
            <person name="Liu N."/>
            <person name="Zhao N."/>
            <person name="Ji M."/>
            <person name="Qiu Y."/>
            <person name="Yang B."/>
        </authorList>
    </citation>
    <scope>NUCLEOTIDE SEQUENCE [LARGE SCALE GENOMIC DNA]</scope>
    <source>
        <strain evidence="1">Ann1</strain>
    </source>
</reference>
<evidence type="ECO:0000313" key="2">
    <source>
        <dbReference type="Proteomes" id="UP000824533"/>
    </source>
</evidence>
<organism evidence="1 2">
    <name type="scientific">Dendrolimus kikuchii</name>
    <dbReference type="NCBI Taxonomy" id="765133"/>
    <lineage>
        <taxon>Eukaryota</taxon>
        <taxon>Metazoa</taxon>
        <taxon>Ecdysozoa</taxon>
        <taxon>Arthropoda</taxon>
        <taxon>Hexapoda</taxon>
        <taxon>Insecta</taxon>
        <taxon>Pterygota</taxon>
        <taxon>Neoptera</taxon>
        <taxon>Endopterygota</taxon>
        <taxon>Lepidoptera</taxon>
        <taxon>Glossata</taxon>
        <taxon>Ditrysia</taxon>
        <taxon>Bombycoidea</taxon>
        <taxon>Lasiocampidae</taxon>
        <taxon>Dendrolimus</taxon>
    </lineage>
</organism>